<dbReference type="SUPFAM" id="SSF49842">
    <property type="entry name" value="TNF-like"/>
    <property type="match status" value="1"/>
</dbReference>
<gene>
    <name evidence="8" type="primary">LOC111102703</name>
</gene>
<dbReference type="OrthoDB" id="6153102at2759"/>
<evidence type="ECO:0000259" key="6">
    <source>
        <dbReference type="PROSITE" id="PS50871"/>
    </source>
</evidence>
<feature type="domain" description="C1q" evidence="6">
    <location>
        <begin position="247"/>
        <end position="380"/>
    </location>
</feature>
<keyword evidence="2" id="KW-0964">Secreted</keyword>
<dbReference type="InterPro" id="IPR050822">
    <property type="entry name" value="Cerebellin_Synaptic_Org"/>
</dbReference>
<dbReference type="KEGG" id="cvn:111102703"/>
<evidence type="ECO:0000313" key="7">
    <source>
        <dbReference type="Proteomes" id="UP000694844"/>
    </source>
</evidence>
<dbReference type="RefSeq" id="XP_022291261.1">
    <property type="nucleotide sequence ID" value="XM_022435553.1"/>
</dbReference>
<dbReference type="Proteomes" id="UP000694844">
    <property type="component" value="Chromosome 7"/>
</dbReference>
<dbReference type="AlphaFoldDB" id="A0A8B8AJ59"/>
<dbReference type="InterPro" id="IPR001073">
    <property type="entry name" value="C1q_dom"/>
</dbReference>
<proteinExistence type="predicted"/>
<organism evidence="7 8">
    <name type="scientific">Crassostrea virginica</name>
    <name type="common">Eastern oyster</name>
    <dbReference type="NCBI Taxonomy" id="6565"/>
    <lineage>
        <taxon>Eukaryota</taxon>
        <taxon>Metazoa</taxon>
        <taxon>Spiralia</taxon>
        <taxon>Lophotrochozoa</taxon>
        <taxon>Mollusca</taxon>
        <taxon>Bivalvia</taxon>
        <taxon>Autobranchia</taxon>
        <taxon>Pteriomorphia</taxon>
        <taxon>Ostreida</taxon>
        <taxon>Ostreoidea</taxon>
        <taxon>Ostreidae</taxon>
        <taxon>Crassostrea</taxon>
    </lineage>
</organism>
<keyword evidence="7" id="KW-1185">Reference proteome</keyword>
<comment type="subcellular location">
    <subcellularLocation>
        <location evidence="1">Secreted</location>
    </subcellularLocation>
</comment>
<dbReference type="GeneID" id="111102703"/>
<evidence type="ECO:0000256" key="1">
    <source>
        <dbReference type="ARBA" id="ARBA00004613"/>
    </source>
</evidence>
<dbReference type="PRINTS" id="PR00007">
    <property type="entry name" value="COMPLEMNTC1Q"/>
</dbReference>
<dbReference type="Gene3D" id="2.60.120.40">
    <property type="match status" value="1"/>
</dbReference>
<accession>A0A8B8AJ59</accession>
<dbReference type="GO" id="GO:0005576">
    <property type="term" value="C:extracellular region"/>
    <property type="evidence" value="ECO:0007669"/>
    <property type="project" value="UniProtKB-SubCell"/>
</dbReference>
<evidence type="ECO:0000256" key="5">
    <source>
        <dbReference type="SAM" id="SignalP"/>
    </source>
</evidence>
<evidence type="ECO:0000256" key="4">
    <source>
        <dbReference type="SAM" id="Coils"/>
    </source>
</evidence>
<evidence type="ECO:0000313" key="8">
    <source>
        <dbReference type="RefSeq" id="XP_022291261.1"/>
    </source>
</evidence>
<keyword evidence="4" id="KW-0175">Coiled coil</keyword>
<evidence type="ECO:0000256" key="3">
    <source>
        <dbReference type="ARBA" id="ARBA00022729"/>
    </source>
</evidence>
<dbReference type="SUPFAM" id="SSF58100">
    <property type="entry name" value="Bacterial hemolysins"/>
    <property type="match status" value="1"/>
</dbReference>
<feature type="chain" id="PRO_5034373762" evidence="5">
    <location>
        <begin position="18"/>
        <end position="380"/>
    </location>
</feature>
<sequence>MKMICLYGLVFVAGIHSAAVSLLTDEIPHNSTSVNMNEISAKNMDVFRQLLNQEPLIRMTMVKNVHSLMKDMVTMQQNLAEAENKISSIQTSTDREISELNKQFERLKMENDALKNSSKVHENEIMRLKENLENVTQTLADVKVEVRYLSITVFGIDTHTKHIDNVVEELKNWTRKIEFEMMENLLNYTGAISDLETRHLKYIDDLIDTTNFLKADIDQHESAQLKMSATVSSLELFRLNKTLSKCDSDLKIGFTAGVTSGSSSWNSGTLVFPVVITNLGNGYNPSDGVFTAPTAGVYVFFVNVQSYDTKSIYVDIVLNGATKVRTMAYSYAGHGYHEAGPNLAVLSLQTGDRVWVKHHAGQGYHTNSDSPLTTFSGFLI</sequence>
<dbReference type="InterPro" id="IPR008983">
    <property type="entry name" value="Tumour_necrosis_fac-like_dom"/>
</dbReference>
<feature type="signal peptide" evidence="5">
    <location>
        <begin position="1"/>
        <end position="17"/>
    </location>
</feature>
<dbReference type="PROSITE" id="PS50871">
    <property type="entry name" value="C1Q"/>
    <property type="match status" value="1"/>
</dbReference>
<protein>
    <submittedName>
        <fullName evidence="8">Multimerin-2-like</fullName>
    </submittedName>
</protein>
<keyword evidence="3 5" id="KW-0732">Signal</keyword>
<evidence type="ECO:0000256" key="2">
    <source>
        <dbReference type="ARBA" id="ARBA00022525"/>
    </source>
</evidence>
<feature type="coiled-coil region" evidence="4">
    <location>
        <begin position="65"/>
        <end position="183"/>
    </location>
</feature>
<dbReference type="SMART" id="SM00110">
    <property type="entry name" value="C1Q"/>
    <property type="match status" value="1"/>
</dbReference>
<name>A0A8B8AJ59_CRAVI</name>
<dbReference type="PANTHER" id="PTHR22923:SF116">
    <property type="entry name" value="C1Q DOMAIN-CONTAINING PROTEIN"/>
    <property type="match status" value="1"/>
</dbReference>
<dbReference type="PANTHER" id="PTHR22923">
    <property type="entry name" value="CEREBELLIN-RELATED"/>
    <property type="match status" value="1"/>
</dbReference>
<dbReference type="Pfam" id="PF00386">
    <property type="entry name" value="C1q"/>
    <property type="match status" value="1"/>
</dbReference>
<reference evidence="8" key="1">
    <citation type="submission" date="2025-08" db="UniProtKB">
        <authorList>
            <consortium name="RefSeq"/>
        </authorList>
    </citation>
    <scope>IDENTIFICATION</scope>
    <source>
        <tissue evidence="8">Whole sample</tissue>
    </source>
</reference>